<name>A0ABW5JGR0_9BACT</name>
<comment type="similarity">
    <text evidence="1">Belongs to the class IV-like SAM-binding methyltransferase superfamily. RNA methyltransferase TrmH family.</text>
</comment>
<evidence type="ECO:0000259" key="4">
    <source>
        <dbReference type="SMART" id="SM00967"/>
    </source>
</evidence>
<evidence type="ECO:0000313" key="5">
    <source>
        <dbReference type="EMBL" id="MFD2531615.1"/>
    </source>
</evidence>
<evidence type="ECO:0000256" key="2">
    <source>
        <dbReference type="ARBA" id="ARBA00022603"/>
    </source>
</evidence>
<dbReference type="Gene3D" id="3.40.1280.10">
    <property type="match status" value="1"/>
</dbReference>
<keyword evidence="2 5" id="KW-0489">Methyltransferase</keyword>
<dbReference type="InterPro" id="IPR053888">
    <property type="entry name" value="MRM3-like_sub_bind"/>
</dbReference>
<dbReference type="GO" id="GO:0008168">
    <property type="term" value="F:methyltransferase activity"/>
    <property type="evidence" value="ECO:0007669"/>
    <property type="project" value="UniProtKB-KW"/>
</dbReference>
<reference evidence="6" key="1">
    <citation type="journal article" date="2019" name="Int. J. Syst. Evol. Microbiol.">
        <title>The Global Catalogue of Microorganisms (GCM) 10K type strain sequencing project: providing services to taxonomists for standard genome sequencing and annotation.</title>
        <authorList>
            <consortium name="The Broad Institute Genomics Platform"/>
            <consortium name="The Broad Institute Genome Sequencing Center for Infectious Disease"/>
            <person name="Wu L."/>
            <person name="Ma J."/>
        </authorList>
    </citation>
    <scope>NUCLEOTIDE SEQUENCE [LARGE SCALE GENOMIC DNA]</scope>
    <source>
        <strain evidence="6">KCTC 52042</strain>
    </source>
</reference>
<dbReference type="RefSeq" id="WP_390298997.1">
    <property type="nucleotide sequence ID" value="NZ_JBHULI010000005.1"/>
</dbReference>
<dbReference type="SMART" id="SM00967">
    <property type="entry name" value="SpoU_sub_bind"/>
    <property type="match status" value="1"/>
</dbReference>
<dbReference type="InterPro" id="IPR013123">
    <property type="entry name" value="SpoU_subst-bd"/>
</dbReference>
<dbReference type="Gene3D" id="3.30.1330.30">
    <property type="match status" value="1"/>
</dbReference>
<dbReference type="Pfam" id="PF22435">
    <property type="entry name" value="MRM3-like_sub_bind"/>
    <property type="match status" value="1"/>
</dbReference>
<feature type="domain" description="RNA 2-O ribose methyltransferase substrate binding" evidence="4">
    <location>
        <begin position="28"/>
        <end position="95"/>
    </location>
</feature>
<dbReference type="GO" id="GO:0032259">
    <property type="term" value="P:methylation"/>
    <property type="evidence" value="ECO:0007669"/>
    <property type="project" value="UniProtKB-KW"/>
</dbReference>
<dbReference type="InterPro" id="IPR051259">
    <property type="entry name" value="rRNA_Methyltransferase"/>
</dbReference>
<dbReference type="InterPro" id="IPR001537">
    <property type="entry name" value="SpoU_MeTrfase"/>
</dbReference>
<dbReference type="CDD" id="cd18095">
    <property type="entry name" value="SpoU-like_rRNA-MTase"/>
    <property type="match status" value="1"/>
</dbReference>
<keyword evidence="3" id="KW-0808">Transferase</keyword>
<dbReference type="EMBL" id="JBHULI010000005">
    <property type="protein sequence ID" value="MFD2531615.1"/>
    <property type="molecule type" value="Genomic_DNA"/>
</dbReference>
<accession>A0ABW5JGR0</accession>
<organism evidence="5 6">
    <name type="scientific">Gracilimonas halophila</name>
    <dbReference type="NCBI Taxonomy" id="1834464"/>
    <lineage>
        <taxon>Bacteria</taxon>
        <taxon>Pseudomonadati</taxon>
        <taxon>Balneolota</taxon>
        <taxon>Balneolia</taxon>
        <taxon>Balneolales</taxon>
        <taxon>Balneolaceae</taxon>
        <taxon>Gracilimonas</taxon>
    </lineage>
</organism>
<keyword evidence="6" id="KW-1185">Reference proteome</keyword>
<evidence type="ECO:0000256" key="3">
    <source>
        <dbReference type="ARBA" id="ARBA00022679"/>
    </source>
</evidence>
<dbReference type="InterPro" id="IPR029028">
    <property type="entry name" value="Alpha/beta_knot_MTases"/>
</dbReference>
<gene>
    <name evidence="5" type="ORF">ACFSVN_04070</name>
</gene>
<dbReference type="Pfam" id="PF00588">
    <property type="entry name" value="SpoU_methylase"/>
    <property type="match status" value="1"/>
</dbReference>
<sequence length="255" mass="27383">MRKASNNEIKLLRKLARKKYREKEQRFVVEGERAVEQVVGNGLIEVETVFVVEGRAVSDQLSAFSVFVEEAVFVEVADTENPQGILAVCKMPDEIRPQKLAEETGIIVATDAIQDPGNMGTILRTAAWFGAKALIAGKGSVDVYHPKVVRSTAGATGSIPVLTGDLEAVFSELERSGWQVMLLDGGGSAEPLRSIQPAEKTILVVGNEGNGINENLLNSGRKKVKIESGSAQEKVESLNAAVAVSIALWGLRVES</sequence>
<dbReference type="InterPro" id="IPR029026">
    <property type="entry name" value="tRNA_m1G_MTases_N"/>
</dbReference>
<dbReference type="PANTHER" id="PTHR43191">
    <property type="entry name" value="RRNA METHYLTRANSFERASE 3"/>
    <property type="match status" value="1"/>
</dbReference>
<dbReference type="SUPFAM" id="SSF55315">
    <property type="entry name" value="L30e-like"/>
    <property type="match status" value="1"/>
</dbReference>
<dbReference type="PANTHER" id="PTHR43191:SF2">
    <property type="entry name" value="RRNA METHYLTRANSFERASE 3, MITOCHONDRIAL"/>
    <property type="match status" value="1"/>
</dbReference>
<proteinExistence type="inferred from homology"/>
<protein>
    <submittedName>
        <fullName evidence="5">TrmH family RNA methyltransferase</fullName>
    </submittedName>
</protein>
<dbReference type="InterPro" id="IPR029064">
    <property type="entry name" value="Ribosomal_eL30-like_sf"/>
</dbReference>
<comment type="caution">
    <text evidence="5">The sequence shown here is derived from an EMBL/GenBank/DDBJ whole genome shotgun (WGS) entry which is preliminary data.</text>
</comment>
<evidence type="ECO:0000256" key="1">
    <source>
        <dbReference type="ARBA" id="ARBA00007228"/>
    </source>
</evidence>
<evidence type="ECO:0000313" key="6">
    <source>
        <dbReference type="Proteomes" id="UP001597460"/>
    </source>
</evidence>
<dbReference type="SUPFAM" id="SSF75217">
    <property type="entry name" value="alpha/beta knot"/>
    <property type="match status" value="1"/>
</dbReference>
<dbReference type="Proteomes" id="UP001597460">
    <property type="component" value="Unassembled WGS sequence"/>
</dbReference>